<reference evidence="4" key="1">
    <citation type="submission" date="2017-02" db="UniProtKB">
        <authorList>
            <consortium name="WormBaseParasite"/>
        </authorList>
    </citation>
    <scope>IDENTIFICATION</scope>
</reference>
<evidence type="ECO:0000313" key="3">
    <source>
        <dbReference type="Proteomes" id="UP000036681"/>
    </source>
</evidence>
<dbReference type="Proteomes" id="UP000036681">
    <property type="component" value="Unplaced"/>
</dbReference>
<evidence type="ECO:0000256" key="1">
    <source>
        <dbReference type="ARBA" id="ARBA00022729"/>
    </source>
</evidence>
<evidence type="ECO:0000259" key="2">
    <source>
        <dbReference type="Pfam" id="PF25057"/>
    </source>
</evidence>
<proteinExistence type="predicted"/>
<dbReference type="Pfam" id="PF25057">
    <property type="entry name" value="CUT_N"/>
    <property type="match status" value="1"/>
</dbReference>
<dbReference type="WBParaSite" id="ALUE_0001971401-mRNA-1">
    <property type="protein sequence ID" value="ALUE_0001971401-mRNA-1"/>
    <property type="gene ID" value="ALUE_0001971401"/>
</dbReference>
<accession>A0A0M3ILT6</accession>
<dbReference type="PANTHER" id="PTHR22907:SF23">
    <property type="entry name" value="ZP DOMAIN-CONTAINING PROTEIN"/>
    <property type="match status" value="1"/>
</dbReference>
<keyword evidence="3" id="KW-1185">Reference proteome</keyword>
<protein>
    <submittedName>
        <fullName evidence="4">ZP domain-containing protein</fullName>
    </submittedName>
</protein>
<organism evidence="3 4">
    <name type="scientific">Ascaris lumbricoides</name>
    <name type="common">Giant roundworm</name>
    <dbReference type="NCBI Taxonomy" id="6252"/>
    <lineage>
        <taxon>Eukaryota</taxon>
        <taxon>Metazoa</taxon>
        <taxon>Ecdysozoa</taxon>
        <taxon>Nematoda</taxon>
        <taxon>Chromadorea</taxon>
        <taxon>Rhabditida</taxon>
        <taxon>Spirurina</taxon>
        <taxon>Ascaridomorpha</taxon>
        <taxon>Ascaridoidea</taxon>
        <taxon>Ascarididae</taxon>
        <taxon>Ascaris</taxon>
    </lineage>
</organism>
<feature type="domain" description="Cuticlin N-terminal" evidence="2">
    <location>
        <begin position="9"/>
        <end position="67"/>
    </location>
</feature>
<dbReference type="PANTHER" id="PTHR22907">
    <property type="entry name" value="GH04558P"/>
    <property type="match status" value="1"/>
</dbReference>
<name>A0A0M3ILT6_ASCLU</name>
<dbReference type="AlphaFoldDB" id="A0A0M3ILT6"/>
<sequence length="96" mass="11189">MRDESFAEEPQVECGYGTITINVKTRSGKPSYIFAKGHFRKEGCMFKSTNTATFTFERCNINRKRELFITKVDHAYNVRCFYMETNKEVNAELGVR</sequence>
<dbReference type="InterPro" id="IPR056953">
    <property type="entry name" value="CUT_N"/>
</dbReference>
<evidence type="ECO:0000313" key="4">
    <source>
        <dbReference type="WBParaSite" id="ALUE_0001971401-mRNA-1"/>
    </source>
</evidence>
<keyword evidence="1" id="KW-0732">Signal</keyword>
<dbReference type="InterPro" id="IPR051962">
    <property type="entry name" value="Cuticlin"/>
</dbReference>